<evidence type="ECO:0000256" key="1">
    <source>
        <dbReference type="ARBA" id="ARBA00005495"/>
    </source>
</evidence>
<dbReference type="GO" id="GO:0046872">
    <property type="term" value="F:metal ion binding"/>
    <property type="evidence" value="ECO:0007669"/>
    <property type="project" value="UniProtKB-KW"/>
</dbReference>
<keyword evidence="4" id="KW-0456">Lyase</keyword>
<evidence type="ECO:0000313" key="7">
    <source>
        <dbReference type="Proteomes" id="UP000287972"/>
    </source>
</evidence>
<dbReference type="GO" id="GO:0016846">
    <property type="term" value="F:carbon-sulfur lyase activity"/>
    <property type="evidence" value="ECO:0007669"/>
    <property type="project" value="InterPro"/>
</dbReference>
<keyword evidence="3" id="KW-0862">Zinc</keyword>
<evidence type="ECO:0000256" key="2">
    <source>
        <dbReference type="ARBA" id="ARBA00022723"/>
    </source>
</evidence>
<dbReference type="EMBL" id="NKCL01000115">
    <property type="protein sequence ID" value="RSL81750.1"/>
    <property type="molecule type" value="Genomic_DNA"/>
</dbReference>
<feature type="domain" description="CENP-V/GFA" evidence="5">
    <location>
        <begin position="2"/>
        <end position="56"/>
    </location>
</feature>
<evidence type="ECO:0000256" key="3">
    <source>
        <dbReference type="ARBA" id="ARBA00022833"/>
    </source>
</evidence>
<accession>A0A428RW50</accession>
<comment type="similarity">
    <text evidence="1">Belongs to the Gfa family.</text>
</comment>
<dbReference type="Pfam" id="PF04828">
    <property type="entry name" value="GFA"/>
    <property type="match status" value="1"/>
</dbReference>
<dbReference type="PANTHER" id="PTHR33337">
    <property type="entry name" value="GFA DOMAIN-CONTAINING PROTEIN"/>
    <property type="match status" value="1"/>
</dbReference>
<proteinExistence type="inferred from homology"/>
<reference evidence="6 7" key="1">
    <citation type="submission" date="2017-06" db="EMBL/GenBank/DDBJ databases">
        <title>Comparative genomic analysis of Ambrosia Fusariam Clade fungi.</title>
        <authorList>
            <person name="Stajich J.E."/>
            <person name="Carrillo J."/>
            <person name="Kijimoto T."/>
            <person name="Eskalen A."/>
            <person name="O'Donnell K."/>
            <person name="Kasson M."/>
        </authorList>
    </citation>
    <scope>NUCLEOTIDE SEQUENCE [LARGE SCALE GENOMIC DNA]</scope>
    <source>
        <strain evidence="6 7">NRRL62606</strain>
    </source>
</reference>
<organism evidence="6 7">
    <name type="scientific">Fusarium floridanum</name>
    <dbReference type="NCBI Taxonomy" id="1325733"/>
    <lineage>
        <taxon>Eukaryota</taxon>
        <taxon>Fungi</taxon>
        <taxon>Dikarya</taxon>
        <taxon>Ascomycota</taxon>
        <taxon>Pezizomycotina</taxon>
        <taxon>Sordariomycetes</taxon>
        <taxon>Hypocreomycetidae</taxon>
        <taxon>Hypocreales</taxon>
        <taxon>Nectriaceae</taxon>
        <taxon>Fusarium</taxon>
        <taxon>Fusarium solani species complex</taxon>
    </lineage>
</organism>
<gene>
    <name evidence="6" type="ORF">CEP51_005614</name>
</gene>
<dbReference type="Gene3D" id="3.90.1590.10">
    <property type="entry name" value="glutathione-dependent formaldehyde- activating enzyme (gfa)"/>
    <property type="match status" value="1"/>
</dbReference>
<dbReference type="InterPro" id="IPR011057">
    <property type="entry name" value="Mss4-like_sf"/>
</dbReference>
<sequence>MTTGSCACGALRYSFNSAPVVSALCHCNGFKKSSSSNYTHNLIVPAVSFTTSGTAKECGTPLYITSEGAPGAVIVKAGTLDDPSLNEVNYRPTVEMFCKEKYSWLPDIERARKFHGAMKH</sequence>
<dbReference type="AlphaFoldDB" id="A0A428RW50"/>
<evidence type="ECO:0000259" key="5">
    <source>
        <dbReference type="Pfam" id="PF04828"/>
    </source>
</evidence>
<protein>
    <recommendedName>
        <fullName evidence="5">CENP-V/GFA domain-containing protein</fullName>
    </recommendedName>
</protein>
<dbReference type="Proteomes" id="UP000287972">
    <property type="component" value="Unassembled WGS sequence"/>
</dbReference>
<name>A0A428RW50_9HYPO</name>
<keyword evidence="2" id="KW-0479">Metal-binding</keyword>
<evidence type="ECO:0000313" key="6">
    <source>
        <dbReference type="EMBL" id="RSL81750.1"/>
    </source>
</evidence>
<evidence type="ECO:0000256" key="4">
    <source>
        <dbReference type="ARBA" id="ARBA00023239"/>
    </source>
</evidence>
<keyword evidence="7" id="KW-1185">Reference proteome</keyword>
<comment type="caution">
    <text evidence="6">The sequence shown here is derived from an EMBL/GenBank/DDBJ whole genome shotgun (WGS) entry which is preliminary data.</text>
</comment>
<dbReference type="SUPFAM" id="SSF51316">
    <property type="entry name" value="Mss4-like"/>
    <property type="match status" value="1"/>
</dbReference>
<dbReference type="PANTHER" id="PTHR33337:SF30">
    <property type="entry name" value="DUF636 DOMAIN PROTEIN (AFU_ORTHOLOGUE AFUA_1G03180)"/>
    <property type="match status" value="1"/>
</dbReference>
<dbReference type="InterPro" id="IPR006913">
    <property type="entry name" value="CENP-V/GFA"/>
</dbReference>